<dbReference type="AlphaFoldDB" id="A0A4R2SU42"/>
<accession>A0A4R2SU42</accession>
<protein>
    <recommendedName>
        <fullName evidence="3">Prenyltransferase/squalene oxidase-like repeat protein</fullName>
    </recommendedName>
</protein>
<dbReference type="SUPFAM" id="SSF48239">
    <property type="entry name" value="Terpenoid cyclases/Protein prenyltransferases"/>
    <property type="match status" value="1"/>
</dbReference>
<name>A0A4R2SU42_9FIRM</name>
<comment type="caution">
    <text evidence="1">The sequence shown here is derived from an EMBL/GenBank/DDBJ whole genome shotgun (WGS) entry which is preliminary data.</text>
</comment>
<organism evidence="1 2">
    <name type="scientific">Serpentinicella alkaliphila</name>
    <dbReference type="NCBI Taxonomy" id="1734049"/>
    <lineage>
        <taxon>Bacteria</taxon>
        <taxon>Bacillati</taxon>
        <taxon>Bacillota</taxon>
        <taxon>Clostridia</taxon>
        <taxon>Peptostreptococcales</taxon>
        <taxon>Natronincolaceae</taxon>
        <taxon>Serpentinicella</taxon>
    </lineage>
</organism>
<evidence type="ECO:0000313" key="1">
    <source>
        <dbReference type="EMBL" id="TCP91996.1"/>
    </source>
</evidence>
<dbReference type="EMBL" id="SLYC01000103">
    <property type="protein sequence ID" value="TCP91996.1"/>
    <property type="molecule type" value="Genomic_DNA"/>
</dbReference>
<dbReference type="OrthoDB" id="3286086at2"/>
<sequence>MKMLSQACFDQARQSIMKYGRPLEKATLRRYFSKGPEQDILNELKKFQNEDGGFGHGIESDFRLPLSSPMATSVGIRLLSSLNELEESKEMIKSAIGYLETSFDKKRNGWFAVIKEVNNFPHASWWHFNEEDSMTIIDRSWGNPSAEILAYLYKYRNYVKTLDIDSLVEYAINYIEDKQEFNSENELFCYIKLYGVLPEELQKRLEKRISFAIKQVIVYDEQEWHEYVPRPIEFVEKIDSNRFGVLESKLNDNLNFIVGQLELNGQINPPWGKSYYEGDLKEVYNEWIGVLTLKTLV</sequence>
<gene>
    <name evidence="1" type="ORF">EDD79_11031</name>
</gene>
<dbReference type="Proteomes" id="UP000295504">
    <property type="component" value="Unassembled WGS sequence"/>
</dbReference>
<proteinExistence type="predicted"/>
<dbReference type="InterPro" id="IPR008930">
    <property type="entry name" value="Terpenoid_cyclase/PrenylTrfase"/>
</dbReference>
<evidence type="ECO:0000313" key="2">
    <source>
        <dbReference type="Proteomes" id="UP000295504"/>
    </source>
</evidence>
<keyword evidence="2" id="KW-1185">Reference proteome</keyword>
<reference evidence="1 2" key="1">
    <citation type="submission" date="2019-03" db="EMBL/GenBank/DDBJ databases">
        <title>Genomic Encyclopedia of Type Strains, Phase IV (KMG-IV): sequencing the most valuable type-strain genomes for metagenomic binning, comparative biology and taxonomic classification.</title>
        <authorList>
            <person name="Goeker M."/>
        </authorList>
    </citation>
    <scope>NUCLEOTIDE SEQUENCE [LARGE SCALE GENOMIC DNA]</scope>
    <source>
        <strain evidence="1 2">DSM 100013</strain>
    </source>
</reference>
<evidence type="ECO:0008006" key="3">
    <source>
        <dbReference type="Google" id="ProtNLM"/>
    </source>
</evidence>